<dbReference type="EMBL" id="JYDU01000008">
    <property type="protein sequence ID" value="KRY00540.1"/>
    <property type="molecule type" value="Genomic_DNA"/>
</dbReference>
<evidence type="ECO:0000313" key="2">
    <source>
        <dbReference type="Proteomes" id="UP000054815"/>
    </source>
</evidence>
<organism evidence="1 2">
    <name type="scientific">Trichinella pseudospiralis</name>
    <name type="common">Parasitic roundworm</name>
    <dbReference type="NCBI Taxonomy" id="6337"/>
    <lineage>
        <taxon>Eukaryota</taxon>
        <taxon>Metazoa</taxon>
        <taxon>Ecdysozoa</taxon>
        <taxon>Nematoda</taxon>
        <taxon>Enoplea</taxon>
        <taxon>Dorylaimia</taxon>
        <taxon>Trichinellida</taxon>
        <taxon>Trichinellidae</taxon>
        <taxon>Trichinella</taxon>
    </lineage>
</organism>
<accession>A0A0V0YKD7</accession>
<proteinExistence type="predicted"/>
<dbReference type="Proteomes" id="UP000054815">
    <property type="component" value="Unassembled WGS sequence"/>
</dbReference>
<reference evidence="1 2" key="1">
    <citation type="submission" date="2015-01" db="EMBL/GenBank/DDBJ databases">
        <title>Evolution of Trichinella species and genotypes.</title>
        <authorList>
            <person name="Korhonen P.K."/>
            <person name="Edoardo P."/>
            <person name="Giuseppe L.R."/>
            <person name="Gasser R.B."/>
        </authorList>
    </citation>
    <scope>NUCLEOTIDE SEQUENCE [LARGE SCALE GENOMIC DNA]</scope>
    <source>
        <strain evidence="1">ISS141</strain>
    </source>
</reference>
<gene>
    <name evidence="1" type="ORF">T4E_7823</name>
</gene>
<name>A0A0V0YKD7_TRIPS</name>
<sequence length="89" mass="9858">MSLLVNSDAVVSVFSKQRWDEATSCRYLRGAATPIQLADGRKMATFVWVVVQLGRWKGSLTVVVVKNLVVPGTWNAFLQKWTSGLARCS</sequence>
<protein>
    <submittedName>
        <fullName evidence="1">Uncharacterized protein</fullName>
    </submittedName>
</protein>
<evidence type="ECO:0000313" key="1">
    <source>
        <dbReference type="EMBL" id="KRY00540.1"/>
    </source>
</evidence>
<comment type="caution">
    <text evidence="1">The sequence shown here is derived from an EMBL/GenBank/DDBJ whole genome shotgun (WGS) entry which is preliminary data.</text>
</comment>
<dbReference type="AlphaFoldDB" id="A0A0V0YKD7"/>
<dbReference type="STRING" id="6337.A0A0V0YKD7"/>